<name>A0A3P7LRD3_DIBLA</name>
<evidence type="ECO:0000313" key="2">
    <source>
        <dbReference type="EMBL" id="VDN15800.1"/>
    </source>
</evidence>
<feature type="transmembrane region" description="Helical" evidence="1">
    <location>
        <begin position="21"/>
        <end position="40"/>
    </location>
</feature>
<evidence type="ECO:0000256" key="1">
    <source>
        <dbReference type="SAM" id="Phobius"/>
    </source>
</evidence>
<feature type="transmembrane region" description="Helical" evidence="1">
    <location>
        <begin position="60"/>
        <end position="78"/>
    </location>
</feature>
<dbReference type="EMBL" id="UYRU01063677">
    <property type="protein sequence ID" value="VDN15800.1"/>
    <property type="molecule type" value="Genomic_DNA"/>
</dbReference>
<organism evidence="2 3">
    <name type="scientific">Dibothriocephalus latus</name>
    <name type="common">Fish tapeworm</name>
    <name type="synonym">Diphyllobothrium latum</name>
    <dbReference type="NCBI Taxonomy" id="60516"/>
    <lineage>
        <taxon>Eukaryota</taxon>
        <taxon>Metazoa</taxon>
        <taxon>Spiralia</taxon>
        <taxon>Lophotrochozoa</taxon>
        <taxon>Platyhelminthes</taxon>
        <taxon>Cestoda</taxon>
        <taxon>Eucestoda</taxon>
        <taxon>Diphyllobothriidea</taxon>
        <taxon>Diphyllobothriidae</taxon>
        <taxon>Dibothriocephalus</taxon>
    </lineage>
</organism>
<sequence>MFDVPFTTTFMRVLRNLAVTVFEALHTLFLVVFSFCWVICSQPSPVAITTSAILETSAGLQIAILVLFIVSAAVGILLRYSYHRQELKDLQILASEIRIFKYILKVRHSNKNKKQSISP</sequence>
<accession>A0A3P7LRD3</accession>
<proteinExistence type="predicted"/>
<keyword evidence="1" id="KW-0472">Membrane</keyword>
<dbReference type="AlphaFoldDB" id="A0A3P7LRD3"/>
<dbReference type="Proteomes" id="UP000281553">
    <property type="component" value="Unassembled WGS sequence"/>
</dbReference>
<reference evidence="2 3" key="1">
    <citation type="submission" date="2018-11" db="EMBL/GenBank/DDBJ databases">
        <authorList>
            <consortium name="Pathogen Informatics"/>
        </authorList>
    </citation>
    <scope>NUCLEOTIDE SEQUENCE [LARGE SCALE GENOMIC DNA]</scope>
</reference>
<protein>
    <submittedName>
        <fullName evidence="2">Uncharacterized protein</fullName>
    </submittedName>
</protein>
<evidence type="ECO:0000313" key="3">
    <source>
        <dbReference type="Proteomes" id="UP000281553"/>
    </source>
</evidence>
<keyword evidence="1" id="KW-0812">Transmembrane</keyword>
<keyword evidence="1" id="KW-1133">Transmembrane helix</keyword>
<keyword evidence="3" id="KW-1185">Reference proteome</keyword>
<gene>
    <name evidence="2" type="ORF">DILT_LOCUS11631</name>
</gene>